<accession>A0AC34G5W9</accession>
<organism evidence="1 2">
    <name type="scientific">Panagrolaimus sp. ES5</name>
    <dbReference type="NCBI Taxonomy" id="591445"/>
    <lineage>
        <taxon>Eukaryota</taxon>
        <taxon>Metazoa</taxon>
        <taxon>Ecdysozoa</taxon>
        <taxon>Nematoda</taxon>
        <taxon>Chromadorea</taxon>
        <taxon>Rhabditida</taxon>
        <taxon>Tylenchina</taxon>
        <taxon>Panagrolaimomorpha</taxon>
        <taxon>Panagrolaimoidea</taxon>
        <taxon>Panagrolaimidae</taxon>
        <taxon>Panagrolaimus</taxon>
    </lineage>
</organism>
<proteinExistence type="predicted"/>
<evidence type="ECO:0000313" key="1">
    <source>
        <dbReference type="Proteomes" id="UP000887579"/>
    </source>
</evidence>
<dbReference type="Proteomes" id="UP000887579">
    <property type="component" value="Unplaced"/>
</dbReference>
<dbReference type="WBParaSite" id="ES5_v2.g25046.t1">
    <property type="protein sequence ID" value="ES5_v2.g25046.t1"/>
    <property type="gene ID" value="ES5_v2.g25046"/>
</dbReference>
<reference evidence="2" key="1">
    <citation type="submission" date="2022-11" db="UniProtKB">
        <authorList>
            <consortium name="WormBaseParasite"/>
        </authorList>
    </citation>
    <scope>IDENTIFICATION</scope>
</reference>
<protein>
    <submittedName>
        <fullName evidence="2">Uncharacterized protein</fullName>
    </submittedName>
</protein>
<evidence type="ECO:0000313" key="2">
    <source>
        <dbReference type="WBParaSite" id="ES5_v2.g25046.t1"/>
    </source>
</evidence>
<sequence length="261" mass="29204">MSDFVDLQAKKDSSLWNESSKHLSPNVSILDQESEDSSEKDLYSDEDTSDSDGIKKDGSCCKNLVKQTSKSFAENPFEFPKQQEGDKNIDPDVMQFTASKSLLNPNLRNKSIDPDVMQFTASQSLLNPNFQRSLSPNDFSTINGSGPLQLSPHQATFQRASTPQARRQNLSFAEAINETMDELSSYLAESQNSFDDIDPEDLEQMVTAIEILTESLNELSMADDFNQTALPLIIEAEAAADNYKKCLELWREMCSNLMITD</sequence>
<name>A0AC34G5W9_9BILA</name>